<dbReference type="PRINTS" id="PR00469">
    <property type="entry name" value="PNDRDTASEII"/>
</dbReference>
<dbReference type="SUPFAM" id="SSF51905">
    <property type="entry name" value="FAD/NAD(P)-binding domain"/>
    <property type="match status" value="1"/>
</dbReference>
<proteinExistence type="predicted"/>
<protein>
    <submittedName>
        <fullName evidence="4">FAD-dependent oxidoreductase</fullName>
    </submittedName>
</protein>
<dbReference type="RefSeq" id="WP_249297353.1">
    <property type="nucleotide sequence ID" value="NZ_JACRSX010000002.1"/>
</dbReference>
<name>A0ABR7MZ00_9FIRM</name>
<dbReference type="InterPro" id="IPR023753">
    <property type="entry name" value="FAD/NAD-binding_dom"/>
</dbReference>
<dbReference type="PANTHER" id="PTHR48105">
    <property type="entry name" value="THIOREDOXIN REDUCTASE 1-RELATED-RELATED"/>
    <property type="match status" value="1"/>
</dbReference>
<dbReference type="Proteomes" id="UP000606193">
    <property type="component" value="Unassembled WGS sequence"/>
</dbReference>
<keyword evidence="1" id="KW-0285">Flavoprotein</keyword>
<accession>A0ABR7MZ00</accession>
<evidence type="ECO:0000313" key="4">
    <source>
        <dbReference type="EMBL" id="MBC8561583.1"/>
    </source>
</evidence>
<keyword evidence="2" id="KW-0560">Oxidoreductase</keyword>
<keyword evidence="5" id="KW-1185">Reference proteome</keyword>
<comment type="caution">
    <text evidence="4">The sequence shown here is derived from an EMBL/GenBank/DDBJ whole genome shotgun (WGS) entry which is preliminary data.</text>
</comment>
<sequence>MYDVVIVGAGTAGLSAAIYALRAGKSVLVLEEKMYGGQIVVTPEIENYPGIAKISGFEFAQGLYQQAKNLGMEYQTGRVLKLRKKENCHRGDLEAAEFTGEHSCRPLFQVSAEKGDQQETYQAQSVILATGAKNRPLGLEDEQKMVGHGISYCATCDGMFFRGKSVAVAGGGNTALEDALFLAQYCEKVYLIHRREEFRGEPDKLKNLEQKENVEILRSCVVTHMEKDEDGNLKQLYIWNKQQEKEQKISVAGLFVAVGQMPDNQEFADLAALDEKGYIHAGEDCKTGTEGLFVAGDCRTKTVRQLTTAAADGAVAALAACEYLG</sequence>
<evidence type="ECO:0000256" key="1">
    <source>
        <dbReference type="ARBA" id="ARBA00022630"/>
    </source>
</evidence>
<dbReference type="EMBL" id="JACRSX010000002">
    <property type="protein sequence ID" value="MBC8561583.1"/>
    <property type="molecule type" value="Genomic_DNA"/>
</dbReference>
<evidence type="ECO:0000313" key="5">
    <source>
        <dbReference type="Proteomes" id="UP000606193"/>
    </source>
</evidence>
<reference evidence="4 5" key="1">
    <citation type="submission" date="2020-08" db="EMBL/GenBank/DDBJ databases">
        <title>Genome public.</title>
        <authorList>
            <person name="Liu C."/>
            <person name="Sun Q."/>
        </authorList>
    </citation>
    <scope>NUCLEOTIDE SEQUENCE [LARGE SCALE GENOMIC DNA]</scope>
    <source>
        <strain evidence="4 5">NSJ-37</strain>
    </source>
</reference>
<evidence type="ECO:0000259" key="3">
    <source>
        <dbReference type="Pfam" id="PF07992"/>
    </source>
</evidence>
<evidence type="ECO:0000256" key="2">
    <source>
        <dbReference type="ARBA" id="ARBA00023002"/>
    </source>
</evidence>
<dbReference type="InterPro" id="IPR036188">
    <property type="entry name" value="FAD/NAD-bd_sf"/>
</dbReference>
<dbReference type="Gene3D" id="3.50.50.60">
    <property type="entry name" value="FAD/NAD(P)-binding domain"/>
    <property type="match status" value="2"/>
</dbReference>
<organism evidence="4 5">
    <name type="scientific">Jutongia huaianensis</name>
    <dbReference type="NCBI Taxonomy" id="2763668"/>
    <lineage>
        <taxon>Bacteria</taxon>
        <taxon>Bacillati</taxon>
        <taxon>Bacillota</taxon>
        <taxon>Clostridia</taxon>
        <taxon>Lachnospirales</taxon>
        <taxon>Lachnospiraceae</taxon>
        <taxon>Jutongia</taxon>
    </lineage>
</organism>
<dbReference type="InterPro" id="IPR050097">
    <property type="entry name" value="Ferredoxin-NADP_redctase_2"/>
</dbReference>
<gene>
    <name evidence="4" type="ORF">H8704_02890</name>
</gene>
<dbReference type="PRINTS" id="PR00368">
    <property type="entry name" value="FADPNR"/>
</dbReference>
<dbReference type="Pfam" id="PF07992">
    <property type="entry name" value="Pyr_redox_2"/>
    <property type="match status" value="1"/>
</dbReference>
<feature type="domain" description="FAD/NAD(P)-binding" evidence="3">
    <location>
        <begin position="2"/>
        <end position="313"/>
    </location>
</feature>